<dbReference type="RefSeq" id="XP_030850225.1">
    <property type="nucleotide sequence ID" value="XM_030994365.1"/>
</dbReference>
<keyword evidence="1" id="KW-1015">Disulfide bond</keyword>
<reference evidence="5" key="1">
    <citation type="submission" date="2015-02" db="EMBL/GenBank/DDBJ databases">
        <title>Genome sequencing for Strongylocentrotus purpuratus.</title>
        <authorList>
            <person name="Murali S."/>
            <person name="Liu Y."/>
            <person name="Vee V."/>
            <person name="English A."/>
            <person name="Wang M."/>
            <person name="Skinner E."/>
            <person name="Han Y."/>
            <person name="Muzny D.M."/>
            <person name="Worley K.C."/>
            <person name="Gibbs R.A."/>
        </authorList>
    </citation>
    <scope>NUCLEOTIDE SEQUENCE</scope>
</reference>
<name>A0A7M7PDJ8_STRPU</name>
<dbReference type="PROSITE" id="PS51034">
    <property type="entry name" value="ZP_2"/>
    <property type="match status" value="1"/>
</dbReference>
<dbReference type="AlphaFoldDB" id="A0A7M7PDJ8"/>
<dbReference type="PROSITE" id="PS50026">
    <property type="entry name" value="EGF_3"/>
    <property type="match status" value="1"/>
</dbReference>
<dbReference type="PANTHER" id="PTHR11576:SF22">
    <property type="entry name" value="ONCOPROTEIN INDUCED TRANSCRIPT 3"/>
    <property type="match status" value="1"/>
</dbReference>
<feature type="domain" description="EGF-like" evidence="2">
    <location>
        <begin position="3"/>
        <end position="34"/>
    </location>
</feature>
<feature type="domain" description="ZP" evidence="3">
    <location>
        <begin position="41"/>
        <end position="170"/>
    </location>
</feature>
<dbReference type="KEGG" id="spu:100890021"/>
<evidence type="ECO:0000313" key="4">
    <source>
        <dbReference type="EnsemblMetazoa" id="XP_030850225"/>
    </source>
</evidence>
<dbReference type="Pfam" id="PF23344">
    <property type="entry name" value="ZP-N"/>
    <property type="match status" value="1"/>
</dbReference>
<evidence type="ECO:0000259" key="3">
    <source>
        <dbReference type="PROSITE" id="PS51034"/>
    </source>
</evidence>
<dbReference type="OMA" id="DYDQCST"/>
<evidence type="ECO:0000256" key="1">
    <source>
        <dbReference type="PROSITE-ProRule" id="PRU00076"/>
    </source>
</evidence>
<dbReference type="InterPro" id="IPR001507">
    <property type="entry name" value="ZP_dom"/>
</dbReference>
<keyword evidence="5" id="KW-1185">Reference proteome</keyword>
<dbReference type="PROSITE" id="PS01186">
    <property type="entry name" value="EGF_2"/>
    <property type="match status" value="1"/>
</dbReference>
<sequence>MDVSDECNNRCLNGASCEEGNCTCPAGFDGDMCQDKQTYVECGTDSMTVNIAEQLVPGDASAVHFRNRSQSCSGVNSSTSTEITLTTGYDQCGTTFEEDNTTITFINVITYAKPGSEDSTIITREYHMQVRVECCLKKEEVISGSFKPQLGEVAFSDKGSGDFNLRLERR</sequence>
<proteinExistence type="predicted"/>
<dbReference type="OrthoDB" id="10063988at2759"/>
<dbReference type="InterPro" id="IPR055356">
    <property type="entry name" value="ZP-N"/>
</dbReference>
<dbReference type="EnsemblMetazoa" id="XM_030994365">
    <property type="protein sequence ID" value="XP_030850225"/>
    <property type="gene ID" value="LOC100890021"/>
</dbReference>
<organism evidence="4 5">
    <name type="scientific">Strongylocentrotus purpuratus</name>
    <name type="common">Purple sea urchin</name>
    <dbReference type="NCBI Taxonomy" id="7668"/>
    <lineage>
        <taxon>Eukaryota</taxon>
        <taxon>Metazoa</taxon>
        <taxon>Echinodermata</taxon>
        <taxon>Eleutherozoa</taxon>
        <taxon>Echinozoa</taxon>
        <taxon>Echinoidea</taxon>
        <taxon>Euechinoidea</taxon>
        <taxon>Echinacea</taxon>
        <taxon>Camarodonta</taxon>
        <taxon>Echinidea</taxon>
        <taxon>Strongylocentrotidae</taxon>
        <taxon>Strongylocentrotus</taxon>
    </lineage>
</organism>
<dbReference type="Gene3D" id="2.10.25.10">
    <property type="entry name" value="Laminin"/>
    <property type="match status" value="1"/>
</dbReference>
<dbReference type="PANTHER" id="PTHR11576">
    <property type="entry name" value="ZONA PELLUCIDA SPERM-BINDING PROTEIN 3"/>
    <property type="match status" value="1"/>
</dbReference>
<evidence type="ECO:0000259" key="2">
    <source>
        <dbReference type="PROSITE" id="PS50026"/>
    </source>
</evidence>
<evidence type="ECO:0000313" key="5">
    <source>
        <dbReference type="Proteomes" id="UP000007110"/>
    </source>
</evidence>
<keyword evidence="1" id="KW-0245">EGF-like domain</keyword>
<dbReference type="GeneID" id="100890021"/>
<feature type="disulfide bond" evidence="1">
    <location>
        <begin position="24"/>
        <end position="33"/>
    </location>
</feature>
<dbReference type="Proteomes" id="UP000007110">
    <property type="component" value="Unassembled WGS sequence"/>
</dbReference>
<feature type="disulfide bond" evidence="1">
    <location>
        <begin position="7"/>
        <end position="17"/>
    </location>
</feature>
<reference evidence="4" key="2">
    <citation type="submission" date="2021-01" db="UniProtKB">
        <authorList>
            <consortium name="EnsemblMetazoa"/>
        </authorList>
    </citation>
    <scope>IDENTIFICATION</scope>
</reference>
<comment type="caution">
    <text evidence="1">Lacks conserved residue(s) required for the propagation of feature annotation.</text>
</comment>
<dbReference type="PROSITE" id="PS00022">
    <property type="entry name" value="EGF_1"/>
    <property type="match status" value="1"/>
</dbReference>
<dbReference type="Gene3D" id="2.60.40.3210">
    <property type="entry name" value="Zona pellucida, ZP-N domain"/>
    <property type="match status" value="1"/>
</dbReference>
<dbReference type="InterPro" id="IPR000742">
    <property type="entry name" value="EGF"/>
</dbReference>
<protein>
    <submittedName>
        <fullName evidence="4">Uncharacterized protein</fullName>
    </submittedName>
</protein>
<dbReference type="InParanoid" id="A0A7M7PDJ8"/>
<dbReference type="SUPFAM" id="SSF57196">
    <property type="entry name" value="EGF/Laminin"/>
    <property type="match status" value="1"/>
</dbReference>
<accession>A0A7M7PDJ8</accession>